<dbReference type="AlphaFoldDB" id="A0ABD2KRV5"/>
<evidence type="ECO:0000313" key="3">
    <source>
        <dbReference type="Proteomes" id="UP001620626"/>
    </source>
</evidence>
<comment type="caution">
    <text evidence="2">The sequence shown here is derived from an EMBL/GenBank/DDBJ whole genome shotgun (WGS) entry which is preliminary data.</text>
</comment>
<dbReference type="EMBL" id="JBICBT010000679">
    <property type="protein sequence ID" value="KAL3105682.1"/>
    <property type="molecule type" value="Genomic_DNA"/>
</dbReference>
<dbReference type="InterPro" id="IPR053164">
    <property type="entry name" value="IS1016-like_transposase"/>
</dbReference>
<dbReference type="SMART" id="SM01126">
    <property type="entry name" value="DDE_Tnp_IS1595"/>
    <property type="match status" value="1"/>
</dbReference>
<evidence type="ECO:0000259" key="1">
    <source>
        <dbReference type="SMART" id="SM01126"/>
    </source>
</evidence>
<evidence type="ECO:0000313" key="2">
    <source>
        <dbReference type="EMBL" id="KAL3105682.1"/>
    </source>
</evidence>
<feature type="domain" description="ISXO2-like transposase" evidence="1">
    <location>
        <begin position="40"/>
        <end position="170"/>
    </location>
</feature>
<keyword evidence="3" id="KW-1185">Reference proteome</keyword>
<dbReference type="InterPro" id="IPR024445">
    <property type="entry name" value="Tnp_ISXO2-like"/>
</dbReference>
<dbReference type="Gene3D" id="2.60.120.920">
    <property type="match status" value="1"/>
</dbReference>
<dbReference type="PANTHER" id="PTHR47163:SF2">
    <property type="entry name" value="SI:DKEY-17M8.2"/>
    <property type="match status" value="1"/>
</dbReference>
<gene>
    <name evidence="2" type="ORF">niasHT_021565</name>
</gene>
<proteinExistence type="predicted"/>
<reference evidence="2 3" key="1">
    <citation type="submission" date="2024-10" db="EMBL/GenBank/DDBJ databases">
        <authorList>
            <person name="Kim D."/>
        </authorList>
    </citation>
    <scope>NUCLEOTIDE SEQUENCE [LARGE SCALE GENOMIC DNA]</scope>
    <source>
        <strain evidence="2">BH-2024</strain>
    </source>
</reference>
<dbReference type="PANTHER" id="PTHR47163">
    <property type="entry name" value="DDE_TNP_IS1595 DOMAIN-CONTAINING PROTEIN"/>
    <property type="match status" value="1"/>
</dbReference>
<dbReference type="InterPro" id="IPR043136">
    <property type="entry name" value="B30.2/SPRY_sf"/>
</dbReference>
<sequence>MDELQNYTISNLHQKLALEDDEFDWWLTELGLLHAKRTCPACGGDCGIVCEIDETMAVRRKYERGRLVTNDIWLFGGTERGHPERCFIVPVQRRNAATLLPLIEQHIEAGSIIHSDMWRAYGGIPRLPNGYQHFTVNHQQNFIDPVTGTHTQSIESLWQKMKLKAKKRFGDARSMFRQVSLGLSSRDFPLDNGWLSTFGDTYAYEMAAFWGHNVAGSVPDGGNRRIVANAKFYTGDVVGCGVNLATRQIIYTLNGKRLSLSSNQSIGSIINFD</sequence>
<protein>
    <recommendedName>
        <fullName evidence="1">ISXO2-like transposase domain-containing protein</fullName>
    </recommendedName>
</protein>
<accession>A0ABD2KRV5</accession>
<dbReference type="Proteomes" id="UP001620626">
    <property type="component" value="Unassembled WGS sequence"/>
</dbReference>
<name>A0ABD2KRV5_9BILA</name>
<organism evidence="2 3">
    <name type="scientific">Heterodera trifolii</name>
    <dbReference type="NCBI Taxonomy" id="157864"/>
    <lineage>
        <taxon>Eukaryota</taxon>
        <taxon>Metazoa</taxon>
        <taxon>Ecdysozoa</taxon>
        <taxon>Nematoda</taxon>
        <taxon>Chromadorea</taxon>
        <taxon>Rhabditida</taxon>
        <taxon>Tylenchina</taxon>
        <taxon>Tylenchomorpha</taxon>
        <taxon>Tylenchoidea</taxon>
        <taxon>Heteroderidae</taxon>
        <taxon>Heteroderinae</taxon>
        <taxon>Heterodera</taxon>
    </lineage>
</organism>
<dbReference type="Pfam" id="PF12762">
    <property type="entry name" value="DDE_Tnp_IS1595"/>
    <property type="match status" value="1"/>
</dbReference>